<evidence type="ECO:0000313" key="1">
    <source>
        <dbReference type="EMBL" id="OQS35905.1"/>
    </source>
</evidence>
<evidence type="ECO:0008006" key="3">
    <source>
        <dbReference type="Google" id="ProtNLM"/>
    </source>
</evidence>
<accession>A0A1W0CM58</accession>
<name>A0A1W0CM58_9NEIS</name>
<gene>
    <name evidence="1" type="ORF">B0T45_17015</name>
</gene>
<comment type="caution">
    <text evidence="1">The sequence shown here is derived from an EMBL/GenBank/DDBJ whole genome shotgun (WGS) entry which is preliminary data.</text>
</comment>
<organism evidence="1 2">
    <name type="scientific">Chromobacterium haemolyticum</name>
    <dbReference type="NCBI Taxonomy" id="394935"/>
    <lineage>
        <taxon>Bacteria</taxon>
        <taxon>Pseudomonadati</taxon>
        <taxon>Pseudomonadota</taxon>
        <taxon>Betaproteobacteria</taxon>
        <taxon>Neisseriales</taxon>
        <taxon>Chromobacteriaceae</taxon>
        <taxon>Chromobacterium</taxon>
    </lineage>
</organism>
<protein>
    <recommendedName>
        <fullName evidence="3">ATP-binding protein</fullName>
    </recommendedName>
</protein>
<proteinExistence type="predicted"/>
<evidence type="ECO:0000313" key="2">
    <source>
        <dbReference type="Proteomes" id="UP000192721"/>
    </source>
</evidence>
<dbReference type="Proteomes" id="UP000192721">
    <property type="component" value="Unassembled WGS sequence"/>
</dbReference>
<sequence>MSFWWLCGMKKIILRKSKRLVAKVQWRRWQRHLAWKRWRKRQRQLQQSTALVARLQAPKYFNLSDAEVRRRVLDFLRSLRLAYAKQRVIVCLDFRRTEKLYSCATLLLVAELDRLRRLYPGVELRTRLPKDLVARQVLQQVGLLRLVGHRYSMSSDDFDKTVTNWRFATGYCTDASRIGEDVWDAIDGLVTPVLSRSIYKGITEAMTNSVHHAYVGPRGDGVPARGETEKRWWMFSQELDGHLSVVMCDLGVGIQRSLPREEGAQPGFLSLLEKYLSPFMRSQREAAMIKAAVEIGYTRTKLQNRGKGLRQIVDAIVAAGDTANMVIYSNCGAYWVESESSKKVAREKLIQYDGSIMGTLIQWKLPVTEQEV</sequence>
<dbReference type="EMBL" id="MUKV01000025">
    <property type="protein sequence ID" value="OQS35905.1"/>
    <property type="molecule type" value="Genomic_DNA"/>
</dbReference>
<reference evidence="1 2" key="1">
    <citation type="submission" date="2017-02" db="EMBL/GenBank/DDBJ databases">
        <title>Chromobacterium haemolyticum H5244.</title>
        <authorList>
            <person name="Gulvik C.A."/>
        </authorList>
    </citation>
    <scope>NUCLEOTIDE SEQUENCE [LARGE SCALE GENOMIC DNA]</scope>
    <source>
        <strain evidence="1 2">H5244</strain>
    </source>
</reference>
<dbReference type="AlphaFoldDB" id="A0A1W0CM58"/>